<organism evidence="1 2">
    <name type="scientific">Penicillium nordicum</name>
    <dbReference type="NCBI Taxonomy" id="229535"/>
    <lineage>
        <taxon>Eukaryota</taxon>
        <taxon>Fungi</taxon>
        <taxon>Dikarya</taxon>
        <taxon>Ascomycota</taxon>
        <taxon>Pezizomycotina</taxon>
        <taxon>Eurotiomycetes</taxon>
        <taxon>Eurotiomycetidae</taxon>
        <taxon>Eurotiales</taxon>
        <taxon>Aspergillaceae</taxon>
        <taxon>Penicillium</taxon>
    </lineage>
</organism>
<gene>
    <name evidence="1" type="ORF">ACN38_g11542</name>
</gene>
<evidence type="ECO:0000313" key="2">
    <source>
        <dbReference type="Proteomes" id="UP000037696"/>
    </source>
</evidence>
<dbReference type="AlphaFoldDB" id="A0A0M9WAN9"/>
<dbReference type="EMBL" id="LHQQ01000303">
    <property type="protein sequence ID" value="KOS37659.1"/>
    <property type="molecule type" value="Genomic_DNA"/>
</dbReference>
<keyword evidence="2" id="KW-1185">Reference proteome</keyword>
<comment type="caution">
    <text evidence="1">The sequence shown here is derived from an EMBL/GenBank/DDBJ whole genome shotgun (WGS) entry which is preliminary data.</text>
</comment>
<protein>
    <submittedName>
        <fullName evidence="1">Uncharacterized protein</fullName>
    </submittedName>
</protein>
<dbReference type="Proteomes" id="UP000037696">
    <property type="component" value="Unassembled WGS sequence"/>
</dbReference>
<name>A0A0M9WAN9_9EURO</name>
<accession>A0A0M9WAN9</accession>
<feature type="non-terminal residue" evidence="1">
    <location>
        <position position="1"/>
    </location>
</feature>
<evidence type="ECO:0000313" key="1">
    <source>
        <dbReference type="EMBL" id="KOS37659.1"/>
    </source>
</evidence>
<sequence length="33" mass="3610">IRLLCWKCHGNSGILILLPVLIQAARPKLGIKA</sequence>
<proteinExistence type="predicted"/>
<reference evidence="1 2" key="1">
    <citation type="submission" date="2015-08" db="EMBL/GenBank/DDBJ databases">
        <title>Genome sequencing of Penicillium nordicum.</title>
        <authorList>
            <person name="Nguyen H.D."/>
            <person name="Seifert K.A."/>
        </authorList>
    </citation>
    <scope>NUCLEOTIDE SEQUENCE [LARGE SCALE GENOMIC DNA]</scope>
    <source>
        <strain evidence="1 2">DAOMC 185683</strain>
    </source>
</reference>